<feature type="signal peptide" evidence="1">
    <location>
        <begin position="1"/>
        <end position="19"/>
    </location>
</feature>
<dbReference type="Proteomes" id="UP001210231">
    <property type="component" value="Unassembled WGS sequence"/>
</dbReference>
<evidence type="ECO:0000313" key="4">
    <source>
        <dbReference type="Proteomes" id="UP001210231"/>
    </source>
</evidence>
<comment type="caution">
    <text evidence="3">The sequence shown here is derived from an EMBL/GenBank/DDBJ whole genome shotgun (WGS) entry which is preliminary data.</text>
</comment>
<name>A0ABT4UQ64_9BACT</name>
<accession>A0ABT4UQ64</accession>
<gene>
    <name evidence="3" type="ORF">O3P16_18305</name>
</gene>
<evidence type="ECO:0000256" key="1">
    <source>
        <dbReference type="SAM" id="SignalP"/>
    </source>
</evidence>
<protein>
    <submittedName>
        <fullName evidence="3">T9SS type A sorting domain-containing protein</fullName>
    </submittedName>
</protein>
<evidence type="ECO:0000259" key="2">
    <source>
        <dbReference type="Pfam" id="PF18962"/>
    </source>
</evidence>
<keyword evidence="4" id="KW-1185">Reference proteome</keyword>
<dbReference type="InterPro" id="IPR026444">
    <property type="entry name" value="Secre_tail"/>
</dbReference>
<dbReference type="InterPro" id="IPR013783">
    <property type="entry name" value="Ig-like_fold"/>
</dbReference>
<organism evidence="3 4">
    <name type="scientific">Polluticaenibacter yanchengensis</name>
    <dbReference type="NCBI Taxonomy" id="3014562"/>
    <lineage>
        <taxon>Bacteria</taxon>
        <taxon>Pseudomonadati</taxon>
        <taxon>Bacteroidota</taxon>
        <taxon>Chitinophagia</taxon>
        <taxon>Chitinophagales</taxon>
        <taxon>Chitinophagaceae</taxon>
        <taxon>Polluticaenibacter</taxon>
    </lineage>
</organism>
<dbReference type="EMBL" id="JAQGEF010000043">
    <property type="protein sequence ID" value="MDA3616769.1"/>
    <property type="molecule type" value="Genomic_DNA"/>
</dbReference>
<feature type="domain" description="Secretion system C-terminal sorting" evidence="2">
    <location>
        <begin position="462"/>
        <end position="533"/>
    </location>
</feature>
<feature type="chain" id="PRO_5047098052" evidence="1">
    <location>
        <begin position="20"/>
        <end position="535"/>
    </location>
</feature>
<keyword evidence="1" id="KW-0732">Signal</keyword>
<dbReference type="NCBIfam" id="TIGR04183">
    <property type="entry name" value="Por_Secre_tail"/>
    <property type="match status" value="1"/>
</dbReference>
<reference evidence="3 4" key="1">
    <citation type="submission" date="2022-12" db="EMBL/GenBank/DDBJ databases">
        <title>Chitinophagaceae gen. sp. nov., a new member of the family Chitinophagaceae, isolated from soil in a chemical factory.</title>
        <authorList>
            <person name="Ke Z."/>
        </authorList>
    </citation>
    <scope>NUCLEOTIDE SEQUENCE [LARGE SCALE GENOMIC DNA]</scope>
    <source>
        <strain evidence="3 4">LY-5</strain>
    </source>
</reference>
<dbReference type="Pfam" id="PF18962">
    <property type="entry name" value="Por_Secre_tail"/>
    <property type="match status" value="1"/>
</dbReference>
<proteinExistence type="predicted"/>
<dbReference type="RefSeq" id="WP_407033099.1">
    <property type="nucleotide sequence ID" value="NZ_JAQGEF010000043.1"/>
</dbReference>
<dbReference type="Gene3D" id="2.60.40.10">
    <property type="entry name" value="Immunoglobulins"/>
    <property type="match status" value="1"/>
</dbReference>
<sequence>MKKTFTLLSALFLTGAAFAQNFTAGNFIVMRIGDGAAAPANTGALAFLDEYTFTGTLVQSVAIPGTTNGANKGLIINGTATADGMISRSANGKYVAFAGYNTKGATISGAISSTTATDVPRVVGSISYNKTINTSIEVTDFASGANIRSAYTPNGTDFYMVGSNSGVGYRTPSHDTTVRISSASTVVNLRTVGVFDNQLYITTSSGTENRLSSVGTGMPTTNGNTIASLPGLPVTGVTLNQVVFFDLSTTEPGVDVLYTADETTGSTGGVPNAKILKYSKVNGTWVANGSIGTTNVCYGITGKLAGGKVQLVASRNSANLIFLEDASGYNATITGDISVIATAANNTRFRGVALTPEEEVLPVGMINFTASKTLGNNVLSFTTTNEVDVIRYEVQRSSDGISYSTIGSINARNQPNNEYSFTDVSASGNVYYRIKIVNKDGSIKYSRIANLSDITRTDFTVSPNPAKSNLTITHTAIKNKGVANLFANDGRLVASFNLAPNATQTNLDISNIANGTYRLVVIDGTTKTSKLFIKQ</sequence>
<evidence type="ECO:0000313" key="3">
    <source>
        <dbReference type="EMBL" id="MDA3616769.1"/>
    </source>
</evidence>